<accession>A0ABQ8J836</accession>
<proteinExistence type="predicted"/>
<reference evidence="2 3" key="1">
    <citation type="journal article" date="2018" name="J. Allergy Clin. Immunol.">
        <title>High-quality assembly of Dermatophagoides pteronyssinus genome and transcriptome reveals a wide range of novel allergens.</title>
        <authorList>
            <person name="Liu X.Y."/>
            <person name="Yang K.Y."/>
            <person name="Wang M.Q."/>
            <person name="Kwok J.S."/>
            <person name="Zeng X."/>
            <person name="Yang Z."/>
            <person name="Xiao X.J."/>
            <person name="Lau C.P."/>
            <person name="Li Y."/>
            <person name="Huang Z.M."/>
            <person name="Ba J.G."/>
            <person name="Yim A.K."/>
            <person name="Ouyang C.Y."/>
            <person name="Ngai S.M."/>
            <person name="Chan T.F."/>
            <person name="Leung E.L."/>
            <person name="Liu L."/>
            <person name="Liu Z.G."/>
            <person name="Tsui S.K."/>
        </authorList>
    </citation>
    <scope>NUCLEOTIDE SEQUENCE [LARGE SCALE GENOMIC DNA]</scope>
    <source>
        <strain evidence="2">Derp</strain>
    </source>
</reference>
<keyword evidence="1" id="KW-0472">Membrane</keyword>
<comment type="caution">
    <text evidence="2">The sequence shown here is derived from an EMBL/GenBank/DDBJ whole genome shotgun (WGS) entry which is preliminary data.</text>
</comment>
<evidence type="ECO:0000313" key="2">
    <source>
        <dbReference type="EMBL" id="KAH9418527.1"/>
    </source>
</evidence>
<dbReference type="Proteomes" id="UP000887458">
    <property type="component" value="Unassembled WGS sequence"/>
</dbReference>
<sequence>MQVTKNDHFLDGIYSSFFVMVIISISSKSIKHIIRHGKSLWIIGEENTWSQIKLLVIIQVIVFDFGLRSLINQSINSINPMNK</sequence>
<dbReference type="EMBL" id="NJHN03000062">
    <property type="protein sequence ID" value="KAH9418527.1"/>
    <property type="molecule type" value="Genomic_DNA"/>
</dbReference>
<organism evidence="2 3">
    <name type="scientific">Dermatophagoides pteronyssinus</name>
    <name type="common">European house dust mite</name>
    <dbReference type="NCBI Taxonomy" id="6956"/>
    <lineage>
        <taxon>Eukaryota</taxon>
        <taxon>Metazoa</taxon>
        <taxon>Ecdysozoa</taxon>
        <taxon>Arthropoda</taxon>
        <taxon>Chelicerata</taxon>
        <taxon>Arachnida</taxon>
        <taxon>Acari</taxon>
        <taxon>Acariformes</taxon>
        <taxon>Sarcoptiformes</taxon>
        <taxon>Astigmata</taxon>
        <taxon>Psoroptidia</taxon>
        <taxon>Analgoidea</taxon>
        <taxon>Pyroglyphidae</taxon>
        <taxon>Dermatophagoidinae</taxon>
        <taxon>Dermatophagoides</taxon>
    </lineage>
</organism>
<name>A0ABQ8J836_DERPT</name>
<reference evidence="2 3" key="2">
    <citation type="journal article" date="2022" name="Mol. Biol. Evol.">
        <title>Comparative Genomics Reveals Insights into the Divergent Evolution of Astigmatic Mites and Household Pest Adaptations.</title>
        <authorList>
            <person name="Xiong Q."/>
            <person name="Wan A.T."/>
            <person name="Liu X."/>
            <person name="Fung C.S."/>
            <person name="Xiao X."/>
            <person name="Malainual N."/>
            <person name="Hou J."/>
            <person name="Wang L."/>
            <person name="Wang M."/>
            <person name="Yang K.Y."/>
            <person name="Cui Y."/>
            <person name="Leung E.L."/>
            <person name="Nong W."/>
            <person name="Shin S.K."/>
            <person name="Au S.W."/>
            <person name="Jeong K.Y."/>
            <person name="Chew F.T."/>
            <person name="Hui J.H."/>
            <person name="Leung T.F."/>
            <person name="Tungtrongchitr A."/>
            <person name="Zhong N."/>
            <person name="Liu Z."/>
            <person name="Tsui S.K."/>
        </authorList>
    </citation>
    <scope>NUCLEOTIDE SEQUENCE [LARGE SCALE GENOMIC DNA]</scope>
    <source>
        <strain evidence="2">Derp</strain>
    </source>
</reference>
<keyword evidence="1" id="KW-0812">Transmembrane</keyword>
<keyword evidence="1" id="KW-1133">Transmembrane helix</keyword>
<feature type="transmembrane region" description="Helical" evidence="1">
    <location>
        <begin position="51"/>
        <end position="71"/>
    </location>
</feature>
<feature type="transmembrane region" description="Helical" evidence="1">
    <location>
        <begin position="12"/>
        <end position="30"/>
    </location>
</feature>
<evidence type="ECO:0000313" key="3">
    <source>
        <dbReference type="Proteomes" id="UP000887458"/>
    </source>
</evidence>
<gene>
    <name evidence="2" type="ORF">DERP_003852</name>
</gene>
<protein>
    <submittedName>
        <fullName evidence="2">Uncharacterized protein</fullName>
    </submittedName>
</protein>
<evidence type="ECO:0000256" key="1">
    <source>
        <dbReference type="SAM" id="Phobius"/>
    </source>
</evidence>
<keyword evidence="3" id="KW-1185">Reference proteome</keyword>